<feature type="compositionally biased region" description="Acidic residues" evidence="1">
    <location>
        <begin position="2485"/>
        <end position="2496"/>
    </location>
</feature>
<protein>
    <submittedName>
        <fullName evidence="2">Uncharacterized protein</fullName>
    </submittedName>
</protein>
<dbReference type="STRING" id="1003232.J9D2Q5"/>
<feature type="region of interest" description="Disordered" evidence="1">
    <location>
        <begin position="2064"/>
        <end position="2110"/>
    </location>
</feature>
<feature type="compositionally biased region" description="Low complexity" evidence="1">
    <location>
        <begin position="2457"/>
        <end position="2476"/>
    </location>
</feature>
<dbReference type="VEuPathDB" id="MicrosporidiaDB:EDEG_03663"/>
<gene>
    <name evidence="2" type="ORF">EDEG_03663</name>
</gene>
<evidence type="ECO:0000256" key="1">
    <source>
        <dbReference type="SAM" id="MobiDB-lite"/>
    </source>
</evidence>
<name>J9D2Q5_EDHAE</name>
<dbReference type="Proteomes" id="UP000003163">
    <property type="component" value="Unassembled WGS sequence"/>
</dbReference>
<keyword evidence="3" id="KW-1185">Reference proteome</keyword>
<feature type="region of interest" description="Disordered" evidence="1">
    <location>
        <begin position="2456"/>
        <end position="2496"/>
    </location>
</feature>
<feature type="compositionally biased region" description="Low complexity" evidence="1">
    <location>
        <begin position="1591"/>
        <end position="1600"/>
    </location>
</feature>
<sequence>MIEKKGVNRKVKDAKLSQFKLVLDSYSAKIITKYGESNCKLNPYLKKIIEYINTNTLPPFLLPLFENQTTVEVVKNGIVDKTKLKVPADFMQCDLHSCVDLRPTIDVFEENKLKDYNEKKYDFVKFKGKKKALSKLFGNIFASRRCCSSWNGDGRNLYRFMQFSKECSTVYVYAYSVENGIEIYIRLNYKYINENCVAEEIYDYNSFNSDSDVENDLSASNSKTKEHVLGDNVNNIKEENESEKKDCIKERIQSGEEIINMDNKNEEKEIFTLKDKFSLHEKKEEKEEIVTKTEANSIEEIKESDKEECKVISDIKQPANAIHNNMKDECVRVDIEQIKNEHSPDLGSEENMTKKLKNNLKNNSHEEIISTKNNISNDNDNSVNSIVKSNNTSGNSNIDVNDTTDNSNISINDNTINNNNNIVSNLKSILINSSISNNSEKKDSNLDKGQNIAKSDKSKVTLLIDSKSMETLNKNTSSSSLNRSNSTNNLDNNTSGMNNPISIISGLNSIQFKSFNTDNDQIHKIFVSSSDSADLIFDEIKKNLNLLSYEKIKETTSGVVRLRINKCGKKNTSFSSNGQLDIPESAKRVKSGTLERTNIGTKTVSKCVGKVGAKKGNIVSAENGLASAHLRKSTSTKKISPDTYNQILKSPNFNIDQAMVDKNLTGSSIVNNSYTGMMNNLPNTNLTNNNLNMYMQMGNVNNNMNNISNMYNNSINNINNLNTNNMYNINNISSDCNNNINNMNNVNSMCRISPVPNYTSNIVNKNDFPHVDISLKLNSKQSNSVYEKNISTFDNTNINTDLNISQINSKNQQENISMKSGKNYPTKSKIKSLDLINKNSEETNINIGTNIQQKKILNHIETVDINKAKSIDSINHNLVHTTGNFRFLKHRSNHSMENPTQNNLSNTKTQIKDQLDIEVNKNQIMQFPQKCINNNIQSVEVHNKGMQNIYQPLNTIKRDNINQFSAEIDSNLINNKLNRDQNMGNLINEKSSYLNSQINTQLVNSIKSNITNKISDNTSIDQQHRNVSSNDAIISDNSKINEDINIHNMQSQKYAHTNKSNISINNINNTNNPSSINNKNLSLTAKNQINNPYTTSIANANAINAFQSSFQTIIPQKNHAYQNYANKNVSPENFPVNSLDVQKSNISGIQNNTVNQIGLNNQTSNIQINSTIENNKLSDKILDKQITDSCDDNFRNENQVLIQNEIIVLPVLTQYLEQIKSLLKQIGYNNNTTMFIISPLIRIDSLLNDANVDSATINSIYFILSQCLDTFIKHSKPEELNPDIILAFLFQQIKSILRQGGAKDQIIQSIMNNLINVIRIFLENNGNTVETIKNTLKGIVEMINTKSASDLKAHYSKNITNRSMFIYSTDKSINTRKATSDNQKLVQKNLSSISSSAILQDSINKSQNFSILQCEATNQNYNIKNNIMSTPNNLNPARNIPNTLNTDFNIQNNINKGINVQNNINSALKNPFLAENNLQRDIERKNIHSRQGKNNIFCDSNQTDDNLCTFNDDRIISRKQGNMLNNSNSSMHEINRSNEVIQNDNLTNNTVNKVNPNNIQDFLNRSSSYNNIRTKNNQNLNDYNLIKTPSNTNINTNNYNQSPDLRATNNRSNVSQELRNSRAYNENNTQTQQSQVGKINQSHNSSKLDININNINNYNYLNQRNMNTDLHANSASSPNNLNMRFDHQSQIKDMNILNNTAINLQENKHKHNNSYDNKETFNSKQLNISQKYTNNQNISLKNAYNANNQQKNYNQDNLMPPNVIHTTNNQNNQCNNSQQSNTHSNQSTEIHRFQNFNHKQGYTPVENIGDNQNSLLKNFNGINSLQNKNINANSLNNINVHKSNNNHNINVNIQSTNNQITVNNRANKDFNQIQVVENSLNIPNTMNLQSLPSNHYTNMQRVQSSNTKEQLNRTNLKTINNNITQNKRSINDNSFSNSFSDSNTYNQFATNHHSMSFHSNPNRTNQQQNIECNNKSILNELKNQQDVNTNSFQLQNVSNYYANNIQNQTQINQSTPYQHNSNIFRGNNNINGVNMGFPNAHSNLDHKYTIKDKIQQKIFNANIDHHTNNNRSNTPLRNYHTSPSLNKNQTDSTHSKSNLDQNYNQSNSMNQNLNQTTIVNRNQNKMNLTNVSLNQNIFLNQNQNQANSKQPIHNLNQNYKQHITNQVFNQNTTQEESLNQNIFANPNFHLQSHTNNQVVNKINPNEFSSIDNATKMQSTLKPSYKGSIIDNKSIGNNFNNIHKNPDINNSNINLYSASNNVYSNLNPNFNNQNSQSNYPNQSMNENTQNNMSKNVYQPQNLYENATINSNFAQNSYNTFENNIHHNNLKQKINAINSIPQRNYPQIIHHTHQNNTTSMTNPSYNIYNHNINNPNMHNYSNKIEKNFNVLNKPIYNYTDMMHNNPQYNPYLMQYNPNQMPMINQNQDSTKKLHSHLSQNTLNHREINASKISHFQNISHSSQNSQDTQNNSQNINSQDSKKKDQSNDDEPCDMPDIF</sequence>
<feature type="compositionally biased region" description="Polar residues" evidence="1">
    <location>
        <begin position="1601"/>
        <end position="1615"/>
    </location>
</feature>
<dbReference type="EMBL" id="AFBI03000107">
    <property type="protein sequence ID" value="EJW01864.1"/>
    <property type="molecule type" value="Genomic_DNA"/>
</dbReference>
<feature type="compositionally biased region" description="Low complexity" evidence="1">
    <location>
        <begin position="370"/>
        <end position="393"/>
    </location>
</feature>
<accession>J9D2Q5</accession>
<reference evidence="2 3" key="1">
    <citation type="submission" date="2011-08" db="EMBL/GenBank/DDBJ databases">
        <authorList>
            <person name="Liu Z.J."/>
            <person name="Shi F.L."/>
            <person name="Lu J.Q."/>
            <person name="Li M."/>
            <person name="Wang Z.L."/>
        </authorList>
    </citation>
    <scope>NUCLEOTIDE SEQUENCE [LARGE SCALE GENOMIC DNA]</scope>
    <source>
        <strain evidence="2 3">USNM 41457</strain>
    </source>
</reference>
<evidence type="ECO:0000313" key="2">
    <source>
        <dbReference type="EMBL" id="EJW01864.1"/>
    </source>
</evidence>
<feature type="region of interest" description="Disordered" evidence="1">
    <location>
        <begin position="1589"/>
        <end position="1615"/>
    </location>
</feature>
<dbReference type="HOGENOM" id="CLU_228562_0_0_1"/>
<feature type="region of interest" description="Disordered" evidence="1">
    <location>
        <begin position="1765"/>
        <end position="1787"/>
    </location>
</feature>
<feature type="region of interest" description="Disordered" evidence="1">
    <location>
        <begin position="473"/>
        <end position="496"/>
    </location>
</feature>
<feature type="compositionally biased region" description="Low complexity" evidence="1">
    <location>
        <begin position="1766"/>
        <end position="1787"/>
    </location>
</feature>
<evidence type="ECO:0000313" key="3">
    <source>
        <dbReference type="Proteomes" id="UP000003163"/>
    </source>
</evidence>
<comment type="caution">
    <text evidence="2">The sequence shown here is derived from an EMBL/GenBank/DDBJ whole genome shotgun (WGS) entry which is preliminary data.</text>
</comment>
<reference evidence="3" key="2">
    <citation type="submission" date="2015-07" db="EMBL/GenBank/DDBJ databases">
        <title>Contrasting host-pathogen interactions and genome evolution in two generalist and specialist microsporidian pathogens of mosquitoes.</title>
        <authorList>
            <consortium name="The Broad Institute Genomics Platform"/>
            <consortium name="The Broad Institute Genome Sequencing Center for Infectious Disease"/>
            <person name="Cuomo C.A."/>
            <person name="Sanscrainte N.D."/>
            <person name="Goldberg J.M."/>
            <person name="Heiman D."/>
            <person name="Young S."/>
            <person name="Zeng Q."/>
            <person name="Becnel J.J."/>
            <person name="Birren B.W."/>
        </authorList>
    </citation>
    <scope>NUCLEOTIDE SEQUENCE [LARGE SCALE GENOMIC DNA]</scope>
    <source>
        <strain evidence="3">USNM 41457</strain>
    </source>
</reference>
<feature type="compositionally biased region" description="Low complexity" evidence="1">
    <location>
        <begin position="473"/>
        <end position="495"/>
    </location>
</feature>
<dbReference type="OMA" id="HKDDQVH"/>
<organism evidence="2 3">
    <name type="scientific">Edhazardia aedis (strain USNM 41457)</name>
    <name type="common">Microsporidian parasite</name>
    <dbReference type="NCBI Taxonomy" id="1003232"/>
    <lineage>
        <taxon>Eukaryota</taxon>
        <taxon>Fungi</taxon>
        <taxon>Fungi incertae sedis</taxon>
        <taxon>Microsporidia</taxon>
        <taxon>Edhazardia</taxon>
    </lineage>
</organism>
<proteinExistence type="predicted"/>
<dbReference type="InParanoid" id="J9D2Q5"/>
<feature type="region of interest" description="Disordered" evidence="1">
    <location>
        <begin position="370"/>
        <end position="402"/>
    </location>
</feature>
<feature type="compositionally biased region" description="Low complexity" evidence="1">
    <location>
        <begin position="2101"/>
        <end position="2110"/>
    </location>
</feature>
<feature type="region of interest" description="Disordered" evidence="1">
    <location>
        <begin position="1623"/>
        <end position="1642"/>
    </location>
</feature>
<feature type="compositionally biased region" description="Polar residues" evidence="1">
    <location>
        <begin position="2069"/>
        <end position="2100"/>
    </location>
</feature>